<dbReference type="Proteomes" id="UP000018130">
    <property type="component" value="Unassembled WGS sequence"/>
</dbReference>
<name>T2JT98_CROWT</name>
<organism evidence="1 2">
    <name type="scientific">Crocosphaera watsonii WH 0402</name>
    <dbReference type="NCBI Taxonomy" id="1284629"/>
    <lineage>
        <taxon>Bacteria</taxon>
        <taxon>Bacillati</taxon>
        <taxon>Cyanobacteriota</taxon>
        <taxon>Cyanophyceae</taxon>
        <taxon>Oscillatoriophycideae</taxon>
        <taxon>Chroococcales</taxon>
        <taxon>Aphanothecaceae</taxon>
        <taxon>Crocosphaera</taxon>
    </lineage>
</organism>
<protein>
    <submittedName>
        <fullName evidence="1">Uncharacterized protein</fullName>
    </submittedName>
</protein>
<accession>T2JT98</accession>
<sequence length="32" mass="3674">NPDSALQNVVLKKYIVLKSPKIIPGQEYFSFH</sequence>
<reference evidence="1 2" key="1">
    <citation type="submission" date="2013-01" db="EMBL/GenBank/DDBJ databases">
        <authorList>
            <person name="Bench S."/>
        </authorList>
    </citation>
    <scope>NUCLEOTIDE SEQUENCE [LARGE SCALE GENOMIC DNA]</scope>
    <source>
        <strain evidence="1 2">WH 0402</strain>
    </source>
</reference>
<reference evidence="1 2" key="2">
    <citation type="submission" date="2013-09" db="EMBL/GenBank/DDBJ databases">
        <title>Whole genome comparison of six Crocosphaera watsonii strains with differing phenotypes.</title>
        <authorList>
            <person name="Bench S.R."/>
            <person name="Heller P."/>
            <person name="Frank I."/>
            <person name="Arciniega M."/>
            <person name="Shilova I.N."/>
            <person name="Zehr J.P."/>
        </authorList>
    </citation>
    <scope>NUCLEOTIDE SEQUENCE [LARGE SCALE GENOMIC DNA]</scope>
    <source>
        <strain evidence="1 2">WH 0402</strain>
    </source>
</reference>
<dbReference type="AlphaFoldDB" id="T2JT98"/>
<comment type="caution">
    <text evidence="1">The sequence shown here is derived from an EMBL/GenBank/DDBJ whole genome shotgun (WGS) entry which is preliminary data.</text>
</comment>
<proteinExistence type="predicted"/>
<feature type="non-terminal residue" evidence="1">
    <location>
        <position position="1"/>
    </location>
</feature>
<dbReference type="EMBL" id="CAQN01000897">
    <property type="protein sequence ID" value="CCQ69068.1"/>
    <property type="molecule type" value="Genomic_DNA"/>
</dbReference>
<gene>
    <name evidence="1" type="ORF">CWATWH0402_3771</name>
</gene>
<evidence type="ECO:0000313" key="1">
    <source>
        <dbReference type="EMBL" id="CCQ69068.1"/>
    </source>
</evidence>
<evidence type="ECO:0000313" key="2">
    <source>
        <dbReference type="Proteomes" id="UP000018130"/>
    </source>
</evidence>